<dbReference type="RefSeq" id="XP_016217592.1">
    <property type="nucleotide sequence ID" value="XM_016354580.1"/>
</dbReference>
<dbReference type="PROSITE" id="PS51421">
    <property type="entry name" value="RAS"/>
    <property type="match status" value="1"/>
</dbReference>
<keyword evidence="5" id="KW-0636">Prenylation</keyword>
<evidence type="ECO:0000256" key="2">
    <source>
        <dbReference type="ARBA" id="ARBA00022741"/>
    </source>
</evidence>
<dbReference type="SMART" id="SM00176">
    <property type="entry name" value="RAN"/>
    <property type="match status" value="1"/>
</dbReference>
<dbReference type="SMART" id="SM00173">
    <property type="entry name" value="RAS"/>
    <property type="match status" value="1"/>
</dbReference>
<dbReference type="RefSeq" id="XP_016217593.1">
    <property type="nucleotide sequence ID" value="XM_016354581.1"/>
</dbReference>
<evidence type="ECO:0000256" key="4">
    <source>
        <dbReference type="ARBA" id="ARBA00023288"/>
    </source>
</evidence>
<dbReference type="InterPro" id="IPR005225">
    <property type="entry name" value="Small_GTP-bd"/>
</dbReference>
<evidence type="ECO:0000256" key="3">
    <source>
        <dbReference type="ARBA" id="ARBA00023134"/>
    </source>
</evidence>
<dbReference type="GO" id="GO:0005525">
    <property type="term" value="F:GTP binding"/>
    <property type="evidence" value="ECO:0007669"/>
    <property type="project" value="UniProtKB-KW"/>
</dbReference>
<dbReference type="EMBL" id="KN847532">
    <property type="protein sequence ID" value="KIW07723.1"/>
    <property type="molecule type" value="Genomic_DNA"/>
</dbReference>
<dbReference type="PROSITE" id="PS51419">
    <property type="entry name" value="RAB"/>
    <property type="match status" value="1"/>
</dbReference>
<dbReference type="InterPro" id="IPR003578">
    <property type="entry name" value="Small_GTPase_Rho"/>
</dbReference>
<dbReference type="SMART" id="SM00174">
    <property type="entry name" value="RHO"/>
    <property type="match status" value="1"/>
</dbReference>
<dbReference type="Pfam" id="PF00071">
    <property type="entry name" value="Ras"/>
    <property type="match status" value="1"/>
</dbReference>
<dbReference type="AlphaFoldDB" id="A0A0D2ALS8"/>
<dbReference type="PROSITE" id="PS51420">
    <property type="entry name" value="RHO"/>
    <property type="match status" value="1"/>
</dbReference>
<evidence type="ECO:0000256" key="5">
    <source>
        <dbReference type="ARBA" id="ARBA00023289"/>
    </source>
</evidence>
<dbReference type="Gene3D" id="3.40.50.300">
    <property type="entry name" value="P-loop containing nucleotide triphosphate hydrolases"/>
    <property type="match status" value="1"/>
</dbReference>
<dbReference type="SUPFAM" id="SSF52540">
    <property type="entry name" value="P-loop containing nucleoside triphosphate hydrolases"/>
    <property type="match status" value="1"/>
</dbReference>
<dbReference type="GO" id="GO:0003924">
    <property type="term" value="F:GTPase activity"/>
    <property type="evidence" value="ECO:0007669"/>
    <property type="project" value="InterPro"/>
</dbReference>
<dbReference type="STRING" id="253628.A0A0D2ALS8"/>
<protein>
    <submittedName>
        <fullName evidence="6">Uncharacterized protein</fullName>
    </submittedName>
</protein>
<dbReference type="Proteomes" id="UP000053259">
    <property type="component" value="Unassembled WGS sequence"/>
</dbReference>
<evidence type="ECO:0000313" key="7">
    <source>
        <dbReference type="Proteomes" id="UP000053259"/>
    </source>
</evidence>
<gene>
    <name evidence="6" type="ORF">PV09_01654</name>
</gene>
<sequence length="200" mass="22038">MASAPPTQSLKCVVTGDGAVGKTCLLISYTTNAFPGEYIPTVFDNYSANVMVDGKPISLGLWDTAGQEDYDRLRPLSYPQTDVFLICFSIVSRASFDNVKAKWAPEIEHHAPGVPIILVGTKLDLRDDEATKESMRKMRTQPISYEEALAVSREIKAVKYLECSALTQRNLKSVFDEAIRAVLSPRPPPKAKKSKSCVIL</sequence>
<dbReference type="PANTHER" id="PTHR24072">
    <property type="entry name" value="RHO FAMILY GTPASE"/>
    <property type="match status" value="1"/>
</dbReference>
<keyword evidence="7" id="KW-1185">Reference proteome</keyword>
<dbReference type="FunCoup" id="A0A0D2ALS8">
    <property type="interactions" value="873"/>
</dbReference>
<dbReference type="SMART" id="SM00175">
    <property type="entry name" value="RAB"/>
    <property type="match status" value="1"/>
</dbReference>
<keyword evidence="3" id="KW-0342">GTP-binding</keyword>
<dbReference type="VEuPathDB" id="FungiDB:PV09_01654"/>
<evidence type="ECO:0000313" key="6">
    <source>
        <dbReference type="EMBL" id="KIW07723.1"/>
    </source>
</evidence>
<keyword evidence="1" id="KW-0488">Methylation</keyword>
<proteinExistence type="predicted"/>
<dbReference type="NCBIfam" id="TIGR00231">
    <property type="entry name" value="small_GTP"/>
    <property type="match status" value="1"/>
</dbReference>
<dbReference type="HOGENOM" id="CLU_041217_21_3_1"/>
<dbReference type="OrthoDB" id="8830751at2759"/>
<dbReference type="InterPro" id="IPR001806">
    <property type="entry name" value="Small_GTPase"/>
</dbReference>
<dbReference type="FunFam" id="3.40.50.300:FF:000088">
    <property type="entry name" value="Ras-related C3 botulinum toxin substrate 1"/>
    <property type="match status" value="1"/>
</dbReference>
<reference evidence="6 7" key="1">
    <citation type="submission" date="2015-01" db="EMBL/GenBank/DDBJ databases">
        <title>The Genome Sequence of Ochroconis gallopava CBS43764.</title>
        <authorList>
            <consortium name="The Broad Institute Genomics Platform"/>
            <person name="Cuomo C."/>
            <person name="de Hoog S."/>
            <person name="Gorbushina A."/>
            <person name="Stielow B."/>
            <person name="Teixiera M."/>
            <person name="Abouelleil A."/>
            <person name="Chapman S.B."/>
            <person name="Priest M."/>
            <person name="Young S.K."/>
            <person name="Wortman J."/>
            <person name="Nusbaum C."/>
            <person name="Birren B."/>
        </authorList>
    </citation>
    <scope>NUCLEOTIDE SEQUENCE [LARGE SCALE GENOMIC DNA]</scope>
    <source>
        <strain evidence="6 7">CBS 43764</strain>
    </source>
</reference>
<organism evidence="6 7">
    <name type="scientific">Verruconis gallopava</name>
    <dbReference type="NCBI Taxonomy" id="253628"/>
    <lineage>
        <taxon>Eukaryota</taxon>
        <taxon>Fungi</taxon>
        <taxon>Dikarya</taxon>
        <taxon>Ascomycota</taxon>
        <taxon>Pezizomycotina</taxon>
        <taxon>Dothideomycetes</taxon>
        <taxon>Pleosporomycetidae</taxon>
        <taxon>Venturiales</taxon>
        <taxon>Sympoventuriaceae</taxon>
        <taxon>Verruconis</taxon>
    </lineage>
</organism>
<dbReference type="GeneID" id="27309627"/>
<name>A0A0D2ALS8_9PEZI</name>
<dbReference type="InterPro" id="IPR027417">
    <property type="entry name" value="P-loop_NTPase"/>
</dbReference>
<keyword evidence="2" id="KW-0547">Nucleotide-binding</keyword>
<dbReference type="PRINTS" id="PR00449">
    <property type="entry name" value="RASTRNSFRMNG"/>
</dbReference>
<dbReference type="GO" id="GO:0007264">
    <property type="term" value="P:small GTPase-mediated signal transduction"/>
    <property type="evidence" value="ECO:0007669"/>
    <property type="project" value="InterPro"/>
</dbReference>
<accession>A0A0D2ALS8</accession>
<evidence type="ECO:0000256" key="1">
    <source>
        <dbReference type="ARBA" id="ARBA00022481"/>
    </source>
</evidence>
<keyword evidence="4" id="KW-0449">Lipoprotein</keyword>
<dbReference type="EMBL" id="KN847532">
    <property type="protein sequence ID" value="KIW07724.1"/>
    <property type="molecule type" value="Genomic_DNA"/>
</dbReference>